<name>A0A251SUE1_HELAN</name>
<reference evidence="2" key="1">
    <citation type="journal article" date="2017" name="Nature">
        <title>The sunflower genome provides insights into oil metabolism, flowering and Asterid evolution.</title>
        <authorList>
            <person name="Badouin H."/>
            <person name="Gouzy J."/>
            <person name="Grassa C.J."/>
            <person name="Murat F."/>
            <person name="Staton S.E."/>
            <person name="Cottret L."/>
            <person name="Lelandais-Briere C."/>
            <person name="Owens G.L."/>
            <person name="Carrere S."/>
            <person name="Mayjonade B."/>
            <person name="Legrand L."/>
            <person name="Gill N."/>
            <person name="Kane N.C."/>
            <person name="Bowers J.E."/>
            <person name="Hubner S."/>
            <person name="Bellec A."/>
            <person name="Berard A."/>
            <person name="Berges H."/>
            <person name="Blanchet N."/>
            <person name="Boniface M.C."/>
            <person name="Brunel D."/>
            <person name="Catrice O."/>
            <person name="Chaidir N."/>
            <person name="Claudel C."/>
            <person name="Donnadieu C."/>
            <person name="Faraut T."/>
            <person name="Fievet G."/>
            <person name="Helmstetter N."/>
            <person name="King M."/>
            <person name="Knapp S.J."/>
            <person name="Lai Z."/>
            <person name="Le Paslier M.C."/>
            <person name="Lippi Y."/>
            <person name="Lorenzon L."/>
            <person name="Mandel J.R."/>
            <person name="Marage G."/>
            <person name="Marchand G."/>
            <person name="Marquand E."/>
            <person name="Bret-Mestries E."/>
            <person name="Morien E."/>
            <person name="Nambeesan S."/>
            <person name="Nguyen T."/>
            <person name="Pegot-Espagnet P."/>
            <person name="Pouilly N."/>
            <person name="Raftis F."/>
            <person name="Sallet E."/>
            <person name="Schiex T."/>
            <person name="Thomas J."/>
            <person name="Vandecasteele C."/>
            <person name="Vares D."/>
            <person name="Vear F."/>
            <person name="Vautrin S."/>
            <person name="Crespi M."/>
            <person name="Mangin B."/>
            <person name="Burke J.M."/>
            <person name="Salse J."/>
            <person name="Munos S."/>
            <person name="Vincourt P."/>
            <person name="Rieseberg L.H."/>
            <person name="Langlade N.B."/>
        </authorList>
    </citation>
    <scope>NUCLEOTIDE SEQUENCE [LARGE SCALE GENOMIC DNA]</scope>
    <source>
        <strain evidence="2">cv. SF193</strain>
    </source>
</reference>
<evidence type="ECO:0000313" key="2">
    <source>
        <dbReference type="Proteomes" id="UP000215914"/>
    </source>
</evidence>
<dbReference type="AlphaFoldDB" id="A0A251SUE1"/>
<organism evidence="1 2">
    <name type="scientific">Helianthus annuus</name>
    <name type="common">Common sunflower</name>
    <dbReference type="NCBI Taxonomy" id="4232"/>
    <lineage>
        <taxon>Eukaryota</taxon>
        <taxon>Viridiplantae</taxon>
        <taxon>Streptophyta</taxon>
        <taxon>Embryophyta</taxon>
        <taxon>Tracheophyta</taxon>
        <taxon>Spermatophyta</taxon>
        <taxon>Magnoliopsida</taxon>
        <taxon>eudicotyledons</taxon>
        <taxon>Gunneridae</taxon>
        <taxon>Pentapetalae</taxon>
        <taxon>asterids</taxon>
        <taxon>campanulids</taxon>
        <taxon>Asterales</taxon>
        <taxon>Asteraceae</taxon>
        <taxon>Asteroideae</taxon>
        <taxon>Heliantheae alliance</taxon>
        <taxon>Heliantheae</taxon>
        <taxon>Helianthus</taxon>
    </lineage>
</organism>
<gene>
    <name evidence="1" type="ORF">HannXRQ_Chr13g0411781</name>
</gene>
<dbReference type="EMBL" id="CM007902">
    <property type="protein sequence ID" value="OTG02324.1"/>
    <property type="molecule type" value="Genomic_DNA"/>
</dbReference>
<dbReference type="Proteomes" id="UP000215914">
    <property type="component" value="Chromosome 13"/>
</dbReference>
<proteinExistence type="predicted"/>
<accession>A0A251SUE1</accession>
<dbReference type="InParanoid" id="A0A251SUE1"/>
<keyword evidence="2" id="KW-1185">Reference proteome</keyword>
<protein>
    <submittedName>
        <fullName evidence="1">Uncharacterized protein</fullName>
    </submittedName>
</protein>
<sequence>MSSEEQWAFNPKVFFPNSNGSDASFGYTGCLILYKTLNIGIDLDSRCRIRLVWFTRSSFHHCRQRFVKTYHPNSSRIFFFFGIHHTRPHHLLSFKSLTLSAILRCYLNFEDNHDNQEYYNSMNYWRLPLISSAMISKQF</sequence>
<evidence type="ECO:0000313" key="1">
    <source>
        <dbReference type="EMBL" id="OTG02324.1"/>
    </source>
</evidence>